<keyword evidence="2" id="KW-1185">Reference proteome</keyword>
<dbReference type="Proteomes" id="UP000030185">
    <property type="component" value="Unassembled WGS sequence"/>
</dbReference>
<evidence type="ECO:0000313" key="1">
    <source>
        <dbReference type="EMBL" id="GAL85461.1"/>
    </source>
</evidence>
<dbReference type="SUPFAM" id="SSF53448">
    <property type="entry name" value="Nucleotide-diphospho-sugar transferases"/>
    <property type="match status" value="1"/>
</dbReference>
<dbReference type="eggNOG" id="COG0463">
    <property type="taxonomic scope" value="Bacteria"/>
</dbReference>
<sequence length="293" mass="34125">MKVSGFTIIRNAIKYDFPIIEAITSILPICDEFVVAVGKSEDATLELIQSINSPKIKIVETVWDESLREGGKVLAVETEKAFHAVSPDSDWAFYIQGDEVLHEKYLPEVKAAMERYKDDTKVEGLIFGYINFYGSYSYIADSRKWSKNDIRIIRPDRSIRSYKDAVSFRKDNGEKLKVKKAGDAIMYHYGWVKPPDAQLEKRRNFEKLWHGDETVSKMFDNKTEFDYSQIDSLSHFNDTHPEVMKERINRVNWTFSFDPTKGIKLSPRLRILNFIYRTTGWNIGEFKNYTLLK</sequence>
<accession>A0A098LEU3</accession>
<dbReference type="STRING" id="153721.MYP_2690"/>
<reference evidence="1 2" key="1">
    <citation type="submission" date="2014-09" db="EMBL/GenBank/DDBJ databases">
        <title>Sporocytophaga myxococcoides PG-01 genome sequencing.</title>
        <authorList>
            <person name="Liu L."/>
            <person name="Gao P.J."/>
            <person name="Chen G.J."/>
            <person name="Wang L.S."/>
        </authorList>
    </citation>
    <scope>NUCLEOTIDE SEQUENCE [LARGE SCALE GENOMIC DNA]</scope>
    <source>
        <strain evidence="1 2">PG-01</strain>
    </source>
</reference>
<dbReference type="OrthoDB" id="9815923at2"/>
<protein>
    <submittedName>
        <fullName evidence="1">Glycosyl transferase</fullName>
    </submittedName>
</protein>
<organism evidence="1 2">
    <name type="scientific">Sporocytophaga myxococcoides</name>
    <dbReference type="NCBI Taxonomy" id="153721"/>
    <lineage>
        <taxon>Bacteria</taxon>
        <taxon>Pseudomonadati</taxon>
        <taxon>Bacteroidota</taxon>
        <taxon>Cytophagia</taxon>
        <taxon>Cytophagales</taxon>
        <taxon>Cytophagaceae</taxon>
        <taxon>Sporocytophaga</taxon>
    </lineage>
</organism>
<dbReference type="InterPro" id="IPR029044">
    <property type="entry name" value="Nucleotide-diphossugar_trans"/>
</dbReference>
<dbReference type="GO" id="GO:0016740">
    <property type="term" value="F:transferase activity"/>
    <property type="evidence" value="ECO:0007669"/>
    <property type="project" value="UniProtKB-KW"/>
</dbReference>
<gene>
    <name evidence="1" type="ORF">MYP_2690</name>
</gene>
<keyword evidence="1" id="KW-0808">Transferase</keyword>
<dbReference type="EMBL" id="BBLT01000005">
    <property type="protein sequence ID" value="GAL85461.1"/>
    <property type="molecule type" value="Genomic_DNA"/>
</dbReference>
<dbReference type="AlphaFoldDB" id="A0A098LEU3"/>
<dbReference type="Gene3D" id="3.90.550.10">
    <property type="entry name" value="Spore Coat Polysaccharide Biosynthesis Protein SpsA, Chain A"/>
    <property type="match status" value="1"/>
</dbReference>
<proteinExistence type="predicted"/>
<comment type="caution">
    <text evidence="1">The sequence shown here is derived from an EMBL/GenBank/DDBJ whole genome shotgun (WGS) entry which is preliminary data.</text>
</comment>
<name>A0A098LEU3_9BACT</name>
<dbReference type="RefSeq" id="WP_045464178.1">
    <property type="nucleotide sequence ID" value="NZ_BBLT01000005.1"/>
</dbReference>
<evidence type="ECO:0000313" key="2">
    <source>
        <dbReference type="Proteomes" id="UP000030185"/>
    </source>
</evidence>